<gene>
    <name evidence="2" type="ORF">GMARGA_LOCUS24827</name>
</gene>
<dbReference type="EMBL" id="CAJVQB010026695">
    <property type="protein sequence ID" value="CAG8809117.1"/>
    <property type="molecule type" value="Genomic_DNA"/>
</dbReference>
<comment type="caution">
    <text evidence="2">The sequence shown here is derived from an EMBL/GenBank/DDBJ whole genome shotgun (WGS) entry which is preliminary data.</text>
</comment>
<feature type="non-terminal residue" evidence="2">
    <location>
        <position position="1"/>
    </location>
</feature>
<evidence type="ECO:0000313" key="3">
    <source>
        <dbReference type="Proteomes" id="UP000789901"/>
    </source>
</evidence>
<organism evidence="2 3">
    <name type="scientific">Gigaspora margarita</name>
    <dbReference type="NCBI Taxonomy" id="4874"/>
    <lineage>
        <taxon>Eukaryota</taxon>
        <taxon>Fungi</taxon>
        <taxon>Fungi incertae sedis</taxon>
        <taxon>Mucoromycota</taxon>
        <taxon>Glomeromycotina</taxon>
        <taxon>Glomeromycetes</taxon>
        <taxon>Diversisporales</taxon>
        <taxon>Gigasporaceae</taxon>
        <taxon>Gigaspora</taxon>
    </lineage>
</organism>
<evidence type="ECO:0000256" key="1">
    <source>
        <dbReference type="SAM" id="MobiDB-lite"/>
    </source>
</evidence>
<feature type="compositionally biased region" description="Polar residues" evidence="1">
    <location>
        <begin position="1"/>
        <end position="25"/>
    </location>
</feature>
<reference evidence="2 3" key="1">
    <citation type="submission" date="2021-06" db="EMBL/GenBank/DDBJ databases">
        <authorList>
            <person name="Kallberg Y."/>
            <person name="Tangrot J."/>
            <person name="Rosling A."/>
        </authorList>
    </citation>
    <scope>NUCLEOTIDE SEQUENCE [LARGE SCALE GENOMIC DNA]</scope>
    <source>
        <strain evidence="2 3">120-4 pot B 10/14</strain>
    </source>
</reference>
<proteinExistence type="predicted"/>
<feature type="compositionally biased region" description="Basic and acidic residues" evidence="1">
    <location>
        <begin position="26"/>
        <end position="41"/>
    </location>
</feature>
<protein>
    <submittedName>
        <fullName evidence="2">30535_t:CDS:1</fullName>
    </submittedName>
</protein>
<keyword evidence="3" id="KW-1185">Reference proteome</keyword>
<name>A0ABN7W0I7_GIGMA</name>
<feature type="region of interest" description="Disordered" evidence="1">
    <location>
        <begin position="1"/>
        <end position="56"/>
    </location>
</feature>
<accession>A0ABN7W0I7</accession>
<evidence type="ECO:0000313" key="2">
    <source>
        <dbReference type="EMBL" id="CAG8809117.1"/>
    </source>
</evidence>
<sequence length="56" mass="6400">NLNSVNKNAEAQNNSIKHNQTNNLHTRVEDYTEDQFSKETESVQQDAKIYESSSSL</sequence>
<dbReference type="Proteomes" id="UP000789901">
    <property type="component" value="Unassembled WGS sequence"/>
</dbReference>